<dbReference type="VEuPathDB" id="CryptoDB:Vbra_1218"/>
<feature type="transmembrane region" description="Helical" evidence="1">
    <location>
        <begin position="56"/>
        <end position="75"/>
    </location>
</feature>
<dbReference type="AlphaFoldDB" id="A0A0G4FFQ7"/>
<keyword evidence="1" id="KW-0812">Transmembrane</keyword>
<evidence type="ECO:0000256" key="1">
    <source>
        <dbReference type="SAM" id="Phobius"/>
    </source>
</evidence>
<keyword evidence="1" id="KW-1133">Transmembrane helix</keyword>
<evidence type="ECO:0000313" key="3">
    <source>
        <dbReference type="Proteomes" id="UP000041254"/>
    </source>
</evidence>
<evidence type="ECO:0000313" key="2">
    <source>
        <dbReference type="EMBL" id="CEM12016.1"/>
    </source>
</evidence>
<dbReference type="FunCoup" id="A0A0G4FFQ7">
    <property type="interactions" value="11"/>
</dbReference>
<protein>
    <submittedName>
        <fullName evidence="2">Uncharacterized protein</fullName>
    </submittedName>
</protein>
<reference evidence="2 3" key="1">
    <citation type="submission" date="2014-11" db="EMBL/GenBank/DDBJ databases">
        <authorList>
            <person name="Zhu J."/>
            <person name="Qi W."/>
            <person name="Song R."/>
        </authorList>
    </citation>
    <scope>NUCLEOTIDE SEQUENCE [LARGE SCALE GENOMIC DNA]</scope>
</reference>
<sequence>MAEVARTSTAYGEVLKTDPVVILQNAAFISYLLADAVALILLAIDGLSPCGSPLALWVMVELFLSAPATMAVDVVNDMPAIATKHAFQLELGWLVVSVLWVFVGTGWVTSSLTCQTTAPALWWLVFTVSMFYWVFLSVFVIAILVFTVVNMLAGQK</sequence>
<dbReference type="InParanoid" id="A0A0G4FFQ7"/>
<name>A0A0G4FFQ7_VITBC</name>
<keyword evidence="1" id="KW-0472">Membrane</keyword>
<feature type="transmembrane region" description="Helical" evidence="1">
    <location>
        <begin position="21"/>
        <end position="44"/>
    </location>
</feature>
<organism evidence="2 3">
    <name type="scientific">Vitrella brassicaformis (strain CCMP3155)</name>
    <dbReference type="NCBI Taxonomy" id="1169540"/>
    <lineage>
        <taxon>Eukaryota</taxon>
        <taxon>Sar</taxon>
        <taxon>Alveolata</taxon>
        <taxon>Colpodellida</taxon>
        <taxon>Vitrellaceae</taxon>
        <taxon>Vitrella</taxon>
    </lineage>
</organism>
<dbReference type="EMBL" id="CDMY01000430">
    <property type="protein sequence ID" value="CEM12016.1"/>
    <property type="molecule type" value="Genomic_DNA"/>
</dbReference>
<feature type="transmembrane region" description="Helical" evidence="1">
    <location>
        <begin position="120"/>
        <end position="153"/>
    </location>
</feature>
<keyword evidence="3" id="KW-1185">Reference proteome</keyword>
<dbReference type="Proteomes" id="UP000041254">
    <property type="component" value="Unassembled WGS sequence"/>
</dbReference>
<dbReference type="PhylomeDB" id="A0A0G4FFQ7"/>
<proteinExistence type="predicted"/>
<accession>A0A0G4FFQ7</accession>
<feature type="transmembrane region" description="Helical" evidence="1">
    <location>
        <begin position="87"/>
        <end position="108"/>
    </location>
</feature>
<gene>
    <name evidence="2" type="ORF">Vbra_1218</name>
</gene>